<sequence length="348" mass="40266">MDRSARFGMIHRYAKENALPSYRVTQVFQSIYKNKTPDFLSMYHIPKVVRHGLNECFEGSLLSITPITESKAESAHKVLFKNRDNTRIESVLLYFKSHKSLCISSQVGCAHACSFCATGKIGLKRNLTVDEITDQILYFQQRGHKIDSISFMGMGEPLSNPNVFRSIKVLTDRNYFAISPRRINISTVGILPGIKKLNKEQPFVNFAYSLHSPYTHERNEMVPANRIYPFQEAYELMDERIRQTGKRIWISYVLMKDKNDSKDHAKELVSIIKNRPEDSRYLYHVNLIPYNSARAVEGIEKLDDDRSLIFQKILEKNKVSCSYRNYYGRSIDAACGQLYADYEVKDKL</sequence>
<dbReference type="SFLD" id="SFLDF00275">
    <property type="entry name" value="adenosine_C2_methyltransferase"/>
    <property type="match status" value="1"/>
</dbReference>
<evidence type="ECO:0000256" key="7">
    <source>
        <dbReference type="ARBA" id="ARBA00022691"/>
    </source>
</evidence>
<keyword evidence="7" id="KW-0949">S-adenosyl-L-methionine</keyword>
<feature type="domain" description="Radical SAM core" evidence="11">
    <location>
        <begin position="95"/>
        <end position="329"/>
    </location>
</feature>
<dbReference type="SFLD" id="SFLDG01062">
    <property type="entry name" value="methyltransferase_(Class_A)"/>
    <property type="match status" value="1"/>
</dbReference>
<keyword evidence="13" id="KW-1185">Reference proteome</keyword>
<dbReference type="CDD" id="cd01335">
    <property type="entry name" value="Radical_SAM"/>
    <property type="match status" value="1"/>
</dbReference>
<keyword evidence="6" id="KW-0808">Transferase</keyword>
<proteinExistence type="predicted"/>
<gene>
    <name evidence="12" type="ORF">BEWA_010600</name>
</gene>
<dbReference type="GO" id="GO:0051539">
    <property type="term" value="F:4 iron, 4 sulfur cluster binding"/>
    <property type="evidence" value="ECO:0007669"/>
    <property type="project" value="UniProtKB-KW"/>
</dbReference>
<keyword evidence="10" id="KW-0411">Iron-sulfur</keyword>
<comment type="cofactor">
    <cofactor evidence="1">
        <name>[4Fe-4S] cluster</name>
        <dbReference type="ChEBI" id="CHEBI:49883"/>
    </cofactor>
</comment>
<dbReference type="Gene3D" id="3.20.20.70">
    <property type="entry name" value="Aldolase class I"/>
    <property type="match status" value="1"/>
</dbReference>
<dbReference type="AlphaFoldDB" id="L0B2C2"/>
<dbReference type="InterPro" id="IPR058240">
    <property type="entry name" value="rSAM_sf"/>
</dbReference>
<dbReference type="VEuPathDB" id="PiroplasmaDB:BEWA_010600"/>
<dbReference type="RefSeq" id="XP_004831309.1">
    <property type="nucleotide sequence ID" value="XM_004831252.1"/>
</dbReference>
<dbReference type="GO" id="GO:0008173">
    <property type="term" value="F:RNA methyltransferase activity"/>
    <property type="evidence" value="ECO:0007669"/>
    <property type="project" value="InterPro"/>
</dbReference>
<dbReference type="KEGG" id="beq:BEWA_010600"/>
<dbReference type="EMBL" id="CP001670">
    <property type="protein sequence ID" value="AFZ81643.1"/>
    <property type="molecule type" value="Genomic_DNA"/>
</dbReference>
<evidence type="ECO:0000256" key="6">
    <source>
        <dbReference type="ARBA" id="ARBA00022679"/>
    </source>
</evidence>
<dbReference type="SUPFAM" id="SSF102114">
    <property type="entry name" value="Radical SAM enzymes"/>
    <property type="match status" value="1"/>
</dbReference>
<keyword evidence="5" id="KW-0489">Methyltransferase</keyword>
<name>L0B2C2_THEEQ</name>
<evidence type="ECO:0000313" key="12">
    <source>
        <dbReference type="EMBL" id="AFZ81643.1"/>
    </source>
</evidence>
<dbReference type="PROSITE" id="PS51918">
    <property type="entry name" value="RADICAL_SAM"/>
    <property type="match status" value="1"/>
</dbReference>
<reference evidence="12 13" key="1">
    <citation type="journal article" date="2012" name="BMC Genomics">
        <title>Comparative genomic analysis and phylogenetic position of Theileria equi.</title>
        <authorList>
            <person name="Kappmeyer L.S."/>
            <person name="Thiagarajan M."/>
            <person name="Herndon D.R."/>
            <person name="Ramsay J.D."/>
            <person name="Caler E."/>
            <person name="Djikeng A."/>
            <person name="Gillespie J.J."/>
            <person name="Lau A.O."/>
            <person name="Roalson E.H."/>
            <person name="Silva J.C."/>
            <person name="Silva M.G."/>
            <person name="Suarez C.E."/>
            <person name="Ueti M.W."/>
            <person name="Nene V.M."/>
            <person name="Mealey R.H."/>
            <person name="Knowles D.P."/>
            <person name="Brayton K.A."/>
        </authorList>
    </citation>
    <scope>NUCLEOTIDE SEQUENCE [LARGE SCALE GENOMIC DNA]</scope>
    <source>
        <strain evidence="12 13">WA</strain>
    </source>
</reference>
<dbReference type="GO" id="GO:0070475">
    <property type="term" value="P:rRNA base methylation"/>
    <property type="evidence" value="ECO:0007669"/>
    <property type="project" value="TreeGrafter"/>
</dbReference>
<evidence type="ECO:0000259" key="11">
    <source>
        <dbReference type="PROSITE" id="PS51918"/>
    </source>
</evidence>
<dbReference type="Pfam" id="PF04055">
    <property type="entry name" value="Radical_SAM"/>
    <property type="match status" value="1"/>
</dbReference>
<dbReference type="Gene3D" id="1.10.150.530">
    <property type="match status" value="1"/>
</dbReference>
<evidence type="ECO:0000256" key="1">
    <source>
        <dbReference type="ARBA" id="ARBA00001966"/>
    </source>
</evidence>
<dbReference type="InterPro" id="IPR004383">
    <property type="entry name" value="rRNA_lsu_MTrfase_RlmN/Cfr"/>
</dbReference>
<organism evidence="12 13">
    <name type="scientific">Theileria equi strain WA</name>
    <dbReference type="NCBI Taxonomy" id="1537102"/>
    <lineage>
        <taxon>Eukaryota</taxon>
        <taxon>Sar</taxon>
        <taxon>Alveolata</taxon>
        <taxon>Apicomplexa</taxon>
        <taxon>Aconoidasida</taxon>
        <taxon>Piroplasmida</taxon>
        <taxon>Theileriidae</taxon>
        <taxon>Theileria</taxon>
    </lineage>
</organism>
<accession>L0B2C2</accession>
<dbReference type="GO" id="GO:0005737">
    <property type="term" value="C:cytoplasm"/>
    <property type="evidence" value="ECO:0007669"/>
    <property type="project" value="UniProtKB-SubCell"/>
</dbReference>
<dbReference type="PIRSF" id="PIRSF006004">
    <property type="entry name" value="CHP00048"/>
    <property type="match status" value="1"/>
</dbReference>
<evidence type="ECO:0000256" key="8">
    <source>
        <dbReference type="ARBA" id="ARBA00022723"/>
    </source>
</evidence>
<dbReference type="GeneID" id="15805492"/>
<keyword evidence="3" id="KW-0004">4Fe-4S</keyword>
<evidence type="ECO:0000313" key="13">
    <source>
        <dbReference type="Proteomes" id="UP000031512"/>
    </source>
</evidence>
<dbReference type="STRING" id="1537102.L0B2C2"/>
<dbReference type="SFLD" id="SFLDS00029">
    <property type="entry name" value="Radical_SAM"/>
    <property type="match status" value="1"/>
</dbReference>
<dbReference type="OrthoDB" id="538249at2759"/>
<evidence type="ECO:0000256" key="10">
    <source>
        <dbReference type="ARBA" id="ARBA00023014"/>
    </source>
</evidence>
<dbReference type="InterPro" id="IPR007197">
    <property type="entry name" value="rSAM"/>
</dbReference>
<evidence type="ECO:0000256" key="9">
    <source>
        <dbReference type="ARBA" id="ARBA00023004"/>
    </source>
</evidence>
<evidence type="ECO:0000256" key="5">
    <source>
        <dbReference type="ARBA" id="ARBA00022603"/>
    </source>
</evidence>
<keyword evidence="8" id="KW-0479">Metal-binding</keyword>
<dbReference type="eggNOG" id="ENOG502QSIE">
    <property type="taxonomic scope" value="Eukaryota"/>
</dbReference>
<dbReference type="Proteomes" id="UP000031512">
    <property type="component" value="Chromosome 3"/>
</dbReference>
<dbReference type="InterPro" id="IPR013785">
    <property type="entry name" value="Aldolase_TIM"/>
</dbReference>
<comment type="subcellular location">
    <subcellularLocation>
        <location evidence="2">Cytoplasm</location>
    </subcellularLocation>
</comment>
<evidence type="ECO:0000256" key="2">
    <source>
        <dbReference type="ARBA" id="ARBA00004496"/>
    </source>
</evidence>
<dbReference type="PANTHER" id="PTHR30544:SF5">
    <property type="entry name" value="RADICAL SAM CORE DOMAIN-CONTAINING PROTEIN"/>
    <property type="match status" value="1"/>
</dbReference>
<dbReference type="InterPro" id="IPR040072">
    <property type="entry name" value="Methyltransferase_A"/>
</dbReference>
<protein>
    <submittedName>
        <fullName evidence="12">Radical SAM enzyme, Cfr family domain-containing protein</fullName>
    </submittedName>
</protein>
<dbReference type="GO" id="GO:0046872">
    <property type="term" value="F:metal ion binding"/>
    <property type="evidence" value="ECO:0007669"/>
    <property type="project" value="UniProtKB-KW"/>
</dbReference>
<dbReference type="GO" id="GO:0030488">
    <property type="term" value="P:tRNA methylation"/>
    <property type="evidence" value="ECO:0007669"/>
    <property type="project" value="TreeGrafter"/>
</dbReference>
<evidence type="ECO:0000256" key="3">
    <source>
        <dbReference type="ARBA" id="ARBA00022485"/>
    </source>
</evidence>
<keyword evidence="4" id="KW-0963">Cytoplasm</keyword>
<evidence type="ECO:0000256" key="4">
    <source>
        <dbReference type="ARBA" id="ARBA00022490"/>
    </source>
</evidence>
<dbReference type="PANTHER" id="PTHR30544">
    <property type="entry name" value="23S RRNA METHYLTRANSFERASE"/>
    <property type="match status" value="1"/>
</dbReference>
<keyword evidence="9" id="KW-0408">Iron</keyword>